<dbReference type="AlphaFoldDB" id="A0A9N9E0U1"/>
<dbReference type="EMBL" id="CAJVPI010003203">
    <property type="protein sequence ID" value="CAG8655610.1"/>
    <property type="molecule type" value="Genomic_DNA"/>
</dbReference>
<feature type="compositionally biased region" description="Acidic residues" evidence="1">
    <location>
        <begin position="47"/>
        <end position="58"/>
    </location>
</feature>
<protein>
    <submittedName>
        <fullName evidence="2">7284_t:CDS:1</fullName>
    </submittedName>
</protein>
<feature type="compositionally biased region" description="Basic residues" evidence="1">
    <location>
        <begin position="1"/>
        <end position="23"/>
    </location>
</feature>
<evidence type="ECO:0000313" key="2">
    <source>
        <dbReference type="EMBL" id="CAG8655610.1"/>
    </source>
</evidence>
<accession>A0A9N9E0U1</accession>
<comment type="caution">
    <text evidence="2">The sequence shown here is derived from an EMBL/GenBank/DDBJ whole genome shotgun (WGS) entry which is preliminary data.</text>
</comment>
<keyword evidence="3" id="KW-1185">Reference proteome</keyword>
<reference evidence="2" key="1">
    <citation type="submission" date="2021-06" db="EMBL/GenBank/DDBJ databases">
        <authorList>
            <person name="Kallberg Y."/>
            <person name="Tangrot J."/>
            <person name="Rosling A."/>
        </authorList>
    </citation>
    <scope>NUCLEOTIDE SEQUENCE</scope>
    <source>
        <strain evidence="2">BR232B</strain>
    </source>
</reference>
<evidence type="ECO:0000313" key="3">
    <source>
        <dbReference type="Proteomes" id="UP000789739"/>
    </source>
</evidence>
<name>A0A9N9E0U1_9GLOM</name>
<organism evidence="2 3">
    <name type="scientific">Paraglomus brasilianum</name>
    <dbReference type="NCBI Taxonomy" id="144538"/>
    <lineage>
        <taxon>Eukaryota</taxon>
        <taxon>Fungi</taxon>
        <taxon>Fungi incertae sedis</taxon>
        <taxon>Mucoromycota</taxon>
        <taxon>Glomeromycotina</taxon>
        <taxon>Glomeromycetes</taxon>
        <taxon>Paraglomerales</taxon>
        <taxon>Paraglomeraceae</taxon>
        <taxon>Paraglomus</taxon>
    </lineage>
</organism>
<dbReference type="InterPro" id="IPR021109">
    <property type="entry name" value="Peptidase_aspartic_dom_sf"/>
</dbReference>
<evidence type="ECO:0000256" key="1">
    <source>
        <dbReference type="SAM" id="MobiDB-lite"/>
    </source>
</evidence>
<dbReference type="Gene3D" id="2.40.70.10">
    <property type="entry name" value="Acid Proteases"/>
    <property type="match status" value="1"/>
</dbReference>
<dbReference type="PROSITE" id="PS00018">
    <property type="entry name" value="EF_HAND_1"/>
    <property type="match status" value="1"/>
</dbReference>
<dbReference type="OrthoDB" id="2398833at2759"/>
<sequence length="341" mass="38326">TGHNSRKCTRKKRSKSRSKKRGSVNKVAVDSGSDTNTSNNDSSDNNSDSEETSSESEADINKSKSRKTKKDASTSNKSTTLEQNIRQILLDMLEKVLLPHQIERLKFEDKYLSIPDFTNHREPSPQIPDSDGEEDILDDPMEIDFVQRKDSATDIATVKCKINRLVIPAGGIDSLANFPIMTEDIAKRAKLKINPDEKHKLSGVATHTESIGTVHNVPVTFAPGCVIHSDFAVVRYRKPMLILPNPLLDKYNYDLLASKRLLKLVCNGKEHFIPINMHEVKNKLEVNCITTSQNNRPLVSDQISQETDSDKDDNITFEEWHAPAGFNLDFDDSSLKKTHEL</sequence>
<dbReference type="Proteomes" id="UP000789739">
    <property type="component" value="Unassembled WGS sequence"/>
</dbReference>
<proteinExistence type="predicted"/>
<feature type="compositionally biased region" description="Low complexity" evidence="1">
    <location>
        <begin position="30"/>
        <end position="46"/>
    </location>
</feature>
<feature type="region of interest" description="Disordered" evidence="1">
    <location>
        <begin position="1"/>
        <end position="78"/>
    </location>
</feature>
<gene>
    <name evidence="2" type="ORF">PBRASI_LOCUS10498</name>
</gene>
<feature type="non-terminal residue" evidence="2">
    <location>
        <position position="341"/>
    </location>
</feature>
<dbReference type="InterPro" id="IPR018247">
    <property type="entry name" value="EF_Hand_1_Ca_BS"/>
</dbReference>